<keyword evidence="4" id="KW-1185">Reference proteome</keyword>
<feature type="transmembrane region" description="Helical" evidence="2">
    <location>
        <begin position="374"/>
        <end position="393"/>
    </location>
</feature>
<evidence type="ECO:0000313" key="3">
    <source>
        <dbReference type="EMBL" id="ORY07602.1"/>
    </source>
</evidence>
<keyword evidence="2" id="KW-0472">Membrane</keyword>
<reference evidence="3 4" key="1">
    <citation type="submission" date="2016-07" db="EMBL/GenBank/DDBJ databases">
        <title>Pervasive Adenine N6-methylation of Active Genes in Fungi.</title>
        <authorList>
            <consortium name="DOE Joint Genome Institute"/>
            <person name="Mondo S.J."/>
            <person name="Dannebaum R.O."/>
            <person name="Kuo R.C."/>
            <person name="Labutti K."/>
            <person name="Haridas S."/>
            <person name="Kuo A."/>
            <person name="Salamov A."/>
            <person name="Ahrendt S.R."/>
            <person name="Lipzen A."/>
            <person name="Sullivan W."/>
            <person name="Andreopoulos W.B."/>
            <person name="Clum A."/>
            <person name="Lindquist E."/>
            <person name="Daum C."/>
            <person name="Ramamoorthy G.K."/>
            <person name="Gryganskyi A."/>
            <person name="Culley D."/>
            <person name="Magnuson J.K."/>
            <person name="James T.Y."/>
            <person name="O'Malley M.A."/>
            <person name="Stajich J.E."/>
            <person name="Spatafora J.W."/>
            <person name="Visel A."/>
            <person name="Grigoriev I.V."/>
        </authorList>
    </citation>
    <scope>NUCLEOTIDE SEQUENCE [LARGE SCALE GENOMIC DNA]</scope>
    <source>
        <strain evidence="3 4">CBS 931.73</strain>
    </source>
</reference>
<evidence type="ECO:0000313" key="4">
    <source>
        <dbReference type="Proteomes" id="UP000193498"/>
    </source>
</evidence>
<proteinExistence type="predicted"/>
<dbReference type="AlphaFoldDB" id="A0A1Y1ZBD9"/>
<dbReference type="Proteomes" id="UP000193498">
    <property type="component" value="Unassembled WGS sequence"/>
</dbReference>
<dbReference type="STRING" id="1314790.A0A1Y1ZBD9"/>
<feature type="region of interest" description="Disordered" evidence="1">
    <location>
        <begin position="278"/>
        <end position="298"/>
    </location>
</feature>
<evidence type="ECO:0000256" key="2">
    <source>
        <dbReference type="SAM" id="Phobius"/>
    </source>
</evidence>
<dbReference type="InParanoid" id="A0A1Y1ZBD9"/>
<feature type="compositionally biased region" description="Polar residues" evidence="1">
    <location>
        <begin position="281"/>
        <end position="298"/>
    </location>
</feature>
<keyword evidence="2" id="KW-1133">Transmembrane helix</keyword>
<sequence length="422" mass="47993">MSPLVLPYTDVTQSSKHMPSKIENRDHGMVHGLPNTRFPLIHSLRQKASRAFLLRQYGPAWSTCLDALSKLQYELEIWSASTSPITPLPVELIELRRKLWVLYINIFGMKERQEQQERPKHSNPDRWDSEAVFMSETWNKVIDSFNGVEGDVDVEVTIACVLLCLNKNMESQARDIIERWLSTLPDSLIYGLEALRLEVEANQESNGVPNNTEMSRLWLNYEKVVELYVLHVLPKMAEWDTGRDFLQYNSIISVSRKEIYQQRLEKLYQRSLKPRKKSSVAELSSNKPDNNDNPTTYPEKNIEALIETKLKQEASKVAQPKVTVPEVKSSKKEISANGSLATRASSSSVPPKGTVAQQSLAWLQRWLHQVTQNGARNGIIIVLVILVLLGVFARRNAVSRAVGVLASKLWQTLRMGTSITYI</sequence>
<protein>
    <submittedName>
        <fullName evidence="3">Uncharacterized protein</fullName>
    </submittedName>
</protein>
<evidence type="ECO:0000256" key="1">
    <source>
        <dbReference type="SAM" id="MobiDB-lite"/>
    </source>
</evidence>
<dbReference type="OrthoDB" id="3981028at2759"/>
<accession>A0A1Y1ZBD9</accession>
<gene>
    <name evidence="3" type="ORF">K493DRAFT_310146</name>
</gene>
<keyword evidence="2" id="KW-0812">Transmembrane</keyword>
<dbReference type="EMBL" id="MCFE01000007">
    <property type="protein sequence ID" value="ORY07602.1"/>
    <property type="molecule type" value="Genomic_DNA"/>
</dbReference>
<organism evidence="3 4">
    <name type="scientific">Basidiobolus meristosporus CBS 931.73</name>
    <dbReference type="NCBI Taxonomy" id="1314790"/>
    <lineage>
        <taxon>Eukaryota</taxon>
        <taxon>Fungi</taxon>
        <taxon>Fungi incertae sedis</taxon>
        <taxon>Zoopagomycota</taxon>
        <taxon>Entomophthoromycotina</taxon>
        <taxon>Basidiobolomycetes</taxon>
        <taxon>Basidiobolales</taxon>
        <taxon>Basidiobolaceae</taxon>
        <taxon>Basidiobolus</taxon>
    </lineage>
</organism>
<name>A0A1Y1ZBD9_9FUNG</name>
<comment type="caution">
    <text evidence="3">The sequence shown here is derived from an EMBL/GenBank/DDBJ whole genome shotgun (WGS) entry which is preliminary data.</text>
</comment>